<dbReference type="PANTHER" id="PTHR21015:SF22">
    <property type="entry name" value="GLYCOSYLTRANSFERASE"/>
    <property type="match status" value="1"/>
</dbReference>
<dbReference type="Pfam" id="PF04101">
    <property type="entry name" value="Glyco_tran_28_C"/>
    <property type="match status" value="1"/>
</dbReference>
<dbReference type="PANTHER" id="PTHR21015">
    <property type="entry name" value="UDP-N-ACETYLGLUCOSAMINE--N-ACETYLMURAMYL-(PENTAPEPTIDE) PYROPHOSPHORYL-UNDECAPRENOL N-ACETYLGLUCOSAMINE TRANSFERASE 1"/>
    <property type="match status" value="1"/>
</dbReference>
<evidence type="ECO:0000313" key="2">
    <source>
        <dbReference type="EMBL" id="RIJ21647.1"/>
    </source>
</evidence>
<dbReference type="Proteomes" id="UP000265431">
    <property type="component" value="Unassembled WGS sequence"/>
</dbReference>
<keyword evidence="2" id="KW-0808">Transferase</keyword>
<dbReference type="OrthoDB" id="9809594at2"/>
<accession>A0A399QVR3</accession>
<protein>
    <submittedName>
        <fullName evidence="2">Glycosyl transferase</fullName>
    </submittedName>
</protein>
<dbReference type="GO" id="GO:0016758">
    <property type="term" value="F:hexosyltransferase activity"/>
    <property type="evidence" value="ECO:0007669"/>
    <property type="project" value="InterPro"/>
</dbReference>
<evidence type="ECO:0000259" key="1">
    <source>
        <dbReference type="Pfam" id="PF04101"/>
    </source>
</evidence>
<proteinExistence type="predicted"/>
<dbReference type="InterPro" id="IPR007235">
    <property type="entry name" value="Glyco_trans_28_C"/>
</dbReference>
<organism evidence="2 3">
    <name type="scientific">Henriciella barbarensis</name>
    <dbReference type="NCBI Taxonomy" id="86342"/>
    <lineage>
        <taxon>Bacteria</taxon>
        <taxon>Pseudomonadati</taxon>
        <taxon>Pseudomonadota</taxon>
        <taxon>Alphaproteobacteria</taxon>
        <taxon>Hyphomonadales</taxon>
        <taxon>Hyphomonadaceae</taxon>
        <taxon>Henriciella</taxon>
    </lineage>
</organism>
<dbReference type="EMBL" id="QWGB01000008">
    <property type="protein sequence ID" value="RIJ21647.1"/>
    <property type="molecule type" value="Genomic_DNA"/>
</dbReference>
<dbReference type="RefSeq" id="WP_119380366.1">
    <property type="nucleotide sequence ID" value="NZ_QWGB01000008.1"/>
</dbReference>
<name>A0A399QVR3_9PROT</name>
<dbReference type="AlphaFoldDB" id="A0A399QVR3"/>
<feature type="domain" description="Glycosyl transferase family 28 C-terminal" evidence="1">
    <location>
        <begin position="255"/>
        <end position="316"/>
    </location>
</feature>
<sequence length="380" mass="41538">MTQQPLCFFVHHQGRGHAKRCESIISHIGDRPIIIMSASRDIFGDFDERVEFVELPDMIGDPSATPALHNQITPRSFHCVPLGSPRLRQNAGIIANCLTSRNPGLFFVDVSAEWALLSRLCSVPAVKVRMHGDRNDVGHLSAYEACAGLVAPFSESIEQDDFPDWARKKTFYSGGLCTTKSPVPSKEEARRKLGIPDEQKVALVLSGGGGAGAPYAPLTMAARALPDWHWITIGPLHREGHETDFGNLITRGWVDDPLSFIAAADLVVASAGDNTVHEIARVQRPFLCVPEWRYFNEQVRKAEQLGRVGAAHVLPLWPACNASWQDAVQKAMSCDLSAQAALFSPDAAQNIAAYLTDLDETLWSGIEDSSRLPRLAQVAG</sequence>
<evidence type="ECO:0000313" key="3">
    <source>
        <dbReference type="Proteomes" id="UP000265431"/>
    </source>
</evidence>
<comment type="caution">
    <text evidence="2">The sequence shown here is derived from an EMBL/GenBank/DDBJ whole genome shotgun (WGS) entry which is preliminary data.</text>
</comment>
<dbReference type="SUPFAM" id="SSF53756">
    <property type="entry name" value="UDP-Glycosyltransferase/glycogen phosphorylase"/>
    <property type="match status" value="1"/>
</dbReference>
<reference evidence="2 3" key="1">
    <citation type="submission" date="2018-08" db="EMBL/GenBank/DDBJ databases">
        <title>Henriciella mobilis sp. nov., isolated from seawater.</title>
        <authorList>
            <person name="Cheng H."/>
            <person name="Wu Y.-H."/>
            <person name="Xu X.-W."/>
            <person name="Guo L.-L."/>
        </authorList>
    </citation>
    <scope>NUCLEOTIDE SEQUENCE [LARGE SCALE GENOMIC DNA]</scope>
    <source>
        <strain evidence="2 3">CCUG66934</strain>
    </source>
</reference>
<keyword evidence="3" id="KW-1185">Reference proteome</keyword>
<dbReference type="Gene3D" id="3.40.50.2000">
    <property type="entry name" value="Glycogen Phosphorylase B"/>
    <property type="match status" value="1"/>
</dbReference>
<gene>
    <name evidence="2" type="ORF">D1224_12885</name>
</gene>